<evidence type="ECO:0000313" key="2">
    <source>
        <dbReference type="EMBL" id="KMO87325.1"/>
    </source>
</evidence>
<dbReference type="PATRIC" id="fig|1122219.3.peg.2771"/>
<feature type="transmembrane region" description="Helical" evidence="1">
    <location>
        <begin position="43"/>
        <end position="69"/>
    </location>
</feature>
<dbReference type="AlphaFoldDB" id="A0A0J6WUV5"/>
<dbReference type="InParanoid" id="A0A0J6WUV5"/>
<proteinExistence type="predicted"/>
<comment type="caution">
    <text evidence="2">The sequence shown here is derived from an EMBL/GenBank/DDBJ whole genome shotgun (WGS) entry which is preliminary data.</text>
</comment>
<sequence length="96" mass="10861">MQKLRHIYVALYTVGGCCSLITVALLVWIAFCIAVEKEPLAAIAFLPAMPSFFIFIILIAILVISITAWQTGAKYHQQYELLQKKQRQEGGLYEKN</sequence>
<evidence type="ECO:0000256" key="1">
    <source>
        <dbReference type="SAM" id="Phobius"/>
    </source>
</evidence>
<reference evidence="2 3" key="1">
    <citation type="submission" date="2015-06" db="EMBL/GenBank/DDBJ databases">
        <title>Draft genome sequence of beer spoilage bacterium Megasphaera cerevisiae type strain 20462.</title>
        <authorList>
            <person name="Kutumbaka K."/>
            <person name="Pasmowitz J."/>
            <person name="Mategko J."/>
            <person name="Reyes D."/>
            <person name="Friedrich A."/>
            <person name="Han S."/>
            <person name="Martens-Habbena W."/>
            <person name="Neal-McKinney J."/>
            <person name="Janagama H.K."/>
            <person name="Nadala C."/>
            <person name="Samadpour M."/>
        </authorList>
    </citation>
    <scope>NUCLEOTIDE SEQUENCE [LARGE SCALE GENOMIC DNA]</scope>
    <source>
        <strain evidence="2 3">DSM 20462</strain>
    </source>
</reference>
<protein>
    <submittedName>
        <fullName evidence="2">Uncharacterized protein</fullName>
    </submittedName>
</protein>
<dbReference type="OrthoDB" id="1625697at2"/>
<keyword evidence="3" id="KW-1185">Reference proteome</keyword>
<dbReference type="STRING" id="39029.BSR42_01475"/>
<accession>A0A0J6WUV5</accession>
<dbReference type="EMBL" id="LEKT01000007">
    <property type="protein sequence ID" value="KMO87325.1"/>
    <property type="molecule type" value="Genomic_DNA"/>
</dbReference>
<keyword evidence="1" id="KW-0812">Transmembrane</keyword>
<keyword evidence="1" id="KW-1133">Transmembrane helix</keyword>
<name>A0A0J6WUV5_9FIRM</name>
<feature type="transmembrane region" description="Helical" evidence="1">
    <location>
        <begin position="7"/>
        <end position="31"/>
    </location>
</feature>
<dbReference type="PROSITE" id="PS51257">
    <property type="entry name" value="PROKAR_LIPOPROTEIN"/>
    <property type="match status" value="1"/>
</dbReference>
<evidence type="ECO:0000313" key="3">
    <source>
        <dbReference type="Proteomes" id="UP000036503"/>
    </source>
</evidence>
<gene>
    <name evidence="2" type="ORF">AB840_03385</name>
</gene>
<dbReference type="Proteomes" id="UP000036503">
    <property type="component" value="Unassembled WGS sequence"/>
</dbReference>
<organism evidence="2 3">
    <name type="scientific">Megasphaera cerevisiae DSM 20462</name>
    <dbReference type="NCBI Taxonomy" id="1122219"/>
    <lineage>
        <taxon>Bacteria</taxon>
        <taxon>Bacillati</taxon>
        <taxon>Bacillota</taxon>
        <taxon>Negativicutes</taxon>
        <taxon>Veillonellales</taxon>
        <taxon>Veillonellaceae</taxon>
        <taxon>Megasphaera</taxon>
    </lineage>
</organism>
<keyword evidence="1" id="KW-0472">Membrane</keyword>